<sequence>MEPLCELRFRIAGDRSNLCPFFFCKLYGVKNFSALS</sequence>
<name>T0LJB7_COLGC</name>
<gene>
    <name evidence="1" type="ORF">CGLO_12541</name>
</gene>
<comment type="caution">
    <text evidence="1">The sequence shown here is derived from an EMBL/GenBank/DDBJ whole genome shotgun (WGS) entry which is preliminary data.</text>
</comment>
<reference evidence="2" key="1">
    <citation type="journal article" date="2013" name="Mol. Plant Microbe Interact.">
        <title>Global aspects of pacC regulation of pathogenicity genes in Colletotrichum gloeosporioides as revealed by transcriptome analysis.</title>
        <authorList>
            <person name="Alkan N."/>
            <person name="Meng X."/>
            <person name="Friedlander G."/>
            <person name="Reuveni E."/>
            <person name="Sukno S."/>
            <person name="Sherman A."/>
            <person name="Thon M."/>
            <person name="Fluhr R."/>
            <person name="Prusky D."/>
        </authorList>
    </citation>
    <scope>NUCLEOTIDE SEQUENCE [LARGE SCALE GENOMIC DNA]</scope>
    <source>
        <strain evidence="2">Cg-14</strain>
    </source>
</reference>
<evidence type="ECO:0000313" key="1">
    <source>
        <dbReference type="EMBL" id="EQB48245.1"/>
    </source>
</evidence>
<accession>T0LJB7</accession>
<evidence type="ECO:0000313" key="2">
    <source>
        <dbReference type="Proteomes" id="UP000015530"/>
    </source>
</evidence>
<protein>
    <submittedName>
        <fullName evidence="1">Uncharacterized protein</fullName>
    </submittedName>
</protein>
<dbReference type="HOGENOM" id="CLU_3359630_0_0_1"/>
<proteinExistence type="predicted"/>
<dbReference type="AlphaFoldDB" id="T0LJB7"/>
<dbReference type="EMBL" id="AMYD01002671">
    <property type="protein sequence ID" value="EQB48245.1"/>
    <property type="molecule type" value="Genomic_DNA"/>
</dbReference>
<dbReference type="Proteomes" id="UP000015530">
    <property type="component" value="Unassembled WGS sequence"/>
</dbReference>
<organism evidence="1 2">
    <name type="scientific">Colletotrichum gloeosporioides (strain Cg-14)</name>
    <name type="common">Anthracnose fungus</name>
    <name type="synonym">Glomerella cingulata</name>
    <dbReference type="NCBI Taxonomy" id="1237896"/>
    <lineage>
        <taxon>Eukaryota</taxon>
        <taxon>Fungi</taxon>
        <taxon>Dikarya</taxon>
        <taxon>Ascomycota</taxon>
        <taxon>Pezizomycotina</taxon>
        <taxon>Sordariomycetes</taxon>
        <taxon>Hypocreomycetidae</taxon>
        <taxon>Glomerellales</taxon>
        <taxon>Glomerellaceae</taxon>
        <taxon>Colletotrichum</taxon>
        <taxon>Colletotrichum gloeosporioides species complex</taxon>
    </lineage>
</organism>